<evidence type="ECO:0000256" key="1">
    <source>
        <dbReference type="SAM" id="SignalP"/>
    </source>
</evidence>
<keyword evidence="3" id="KW-1185">Reference proteome</keyword>
<proteinExistence type="predicted"/>
<reference evidence="3" key="1">
    <citation type="journal article" date="2019" name="Int. J. Syst. Evol. Microbiol.">
        <title>The Global Catalogue of Microorganisms (GCM) 10K type strain sequencing project: providing services to taxonomists for standard genome sequencing and annotation.</title>
        <authorList>
            <consortium name="The Broad Institute Genomics Platform"/>
            <consortium name="The Broad Institute Genome Sequencing Center for Infectious Disease"/>
            <person name="Wu L."/>
            <person name="Ma J."/>
        </authorList>
    </citation>
    <scope>NUCLEOTIDE SEQUENCE [LARGE SCALE GENOMIC DNA]</scope>
    <source>
        <strain evidence="3">CGMCC 1.15905</strain>
    </source>
</reference>
<feature type="chain" id="PRO_5046022548" description="Adhesin domain-containing protein" evidence="1">
    <location>
        <begin position="32"/>
        <end position="267"/>
    </location>
</feature>
<evidence type="ECO:0000313" key="2">
    <source>
        <dbReference type="EMBL" id="GGA76509.1"/>
    </source>
</evidence>
<comment type="caution">
    <text evidence="2">The sequence shown here is derived from an EMBL/GenBank/DDBJ whole genome shotgun (WGS) entry which is preliminary data.</text>
</comment>
<gene>
    <name evidence="2" type="ORF">GCM10011521_13440</name>
</gene>
<sequence length="267" mass="27540">MTATSTSTEPGGPTMKLLALPLLLLPGLAAASDCKHEENRQLALDLDGISQVRFEVTAHDLRVDGVAAEKAEPLRIRACASDPDYLPQLVVESSRRGDTLVVRIERKGRTSGIFFSPTYANLDVQARLPADLAYDIDLGSGDVEINGVATLSADVGSGDLDARSIAGAVTARVGSGDIELDDIGSLDLRAVGSGDLDASRIRGDVDVGSLGSGDITLDGVGGSVRVGRIGSGDLDVDDVAGDLVVGRLGSGDVDHGRVRGKVSVPKD</sequence>
<dbReference type="Gene3D" id="2.160.20.120">
    <property type="match status" value="1"/>
</dbReference>
<organism evidence="2 3">
    <name type="scientific">Arenimonas soli</name>
    <dbReference type="NCBI Taxonomy" id="2269504"/>
    <lineage>
        <taxon>Bacteria</taxon>
        <taxon>Pseudomonadati</taxon>
        <taxon>Pseudomonadota</taxon>
        <taxon>Gammaproteobacteria</taxon>
        <taxon>Lysobacterales</taxon>
        <taxon>Lysobacteraceae</taxon>
        <taxon>Arenimonas</taxon>
    </lineage>
</organism>
<accession>A0ABQ1HGJ6</accession>
<feature type="signal peptide" evidence="1">
    <location>
        <begin position="1"/>
        <end position="31"/>
    </location>
</feature>
<evidence type="ECO:0008006" key="4">
    <source>
        <dbReference type="Google" id="ProtNLM"/>
    </source>
</evidence>
<keyword evidence="1" id="KW-0732">Signal</keyword>
<name>A0ABQ1HGJ6_9GAMM</name>
<dbReference type="EMBL" id="BMKC01000001">
    <property type="protein sequence ID" value="GGA76509.1"/>
    <property type="molecule type" value="Genomic_DNA"/>
</dbReference>
<evidence type="ECO:0000313" key="3">
    <source>
        <dbReference type="Proteomes" id="UP000623419"/>
    </source>
</evidence>
<protein>
    <recommendedName>
        <fullName evidence="4">Adhesin domain-containing protein</fullName>
    </recommendedName>
</protein>
<dbReference type="Proteomes" id="UP000623419">
    <property type="component" value="Unassembled WGS sequence"/>
</dbReference>